<organism evidence="7 8">
    <name type="scientific">Nocardia vermiculata</name>
    <dbReference type="NCBI Taxonomy" id="257274"/>
    <lineage>
        <taxon>Bacteria</taxon>
        <taxon>Bacillati</taxon>
        <taxon>Actinomycetota</taxon>
        <taxon>Actinomycetes</taxon>
        <taxon>Mycobacteriales</taxon>
        <taxon>Nocardiaceae</taxon>
        <taxon>Nocardia</taxon>
    </lineage>
</organism>
<dbReference type="InterPro" id="IPR000873">
    <property type="entry name" value="AMP-dep_synth/lig_dom"/>
</dbReference>
<evidence type="ECO:0000259" key="5">
    <source>
        <dbReference type="Pfam" id="PF00501"/>
    </source>
</evidence>
<protein>
    <submittedName>
        <fullName evidence="7">AMP-binding protein</fullName>
    </submittedName>
</protein>
<dbReference type="SUPFAM" id="SSF56801">
    <property type="entry name" value="Acetyl-CoA synthetase-like"/>
    <property type="match status" value="1"/>
</dbReference>
<dbReference type="Pfam" id="PF13193">
    <property type="entry name" value="AMP-binding_C"/>
    <property type="match status" value="1"/>
</dbReference>
<dbReference type="Gene3D" id="3.40.50.12780">
    <property type="entry name" value="N-terminal domain of ligase-like"/>
    <property type="match status" value="1"/>
</dbReference>
<keyword evidence="4" id="KW-0443">Lipid metabolism</keyword>
<dbReference type="Pfam" id="PF00501">
    <property type="entry name" value="AMP-binding"/>
    <property type="match status" value="1"/>
</dbReference>
<evidence type="ECO:0000313" key="7">
    <source>
        <dbReference type="EMBL" id="NKY51561.1"/>
    </source>
</evidence>
<dbReference type="GO" id="GO:0016874">
    <property type="term" value="F:ligase activity"/>
    <property type="evidence" value="ECO:0007669"/>
    <property type="project" value="UniProtKB-KW"/>
</dbReference>
<comment type="similarity">
    <text evidence="1">Belongs to the ATP-dependent AMP-binding enzyme family.</text>
</comment>
<evidence type="ECO:0000256" key="2">
    <source>
        <dbReference type="ARBA" id="ARBA00022598"/>
    </source>
</evidence>
<dbReference type="GO" id="GO:0006631">
    <property type="term" value="P:fatty acid metabolic process"/>
    <property type="evidence" value="ECO:0007669"/>
    <property type="project" value="UniProtKB-KW"/>
</dbReference>
<dbReference type="Proteomes" id="UP000565711">
    <property type="component" value="Unassembled WGS sequence"/>
</dbReference>
<proteinExistence type="inferred from homology"/>
<keyword evidence="8" id="KW-1185">Reference proteome</keyword>
<dbReference type="FunFam" id="3.30.300.30:FF:000008">
    <property type="entry name" value="2,3-dihydroxybenzoate-AMP ligase"/>
    <property type="match status" value="1"/>
</dbReference>
<gene>
    <name evidence="7" type="ORF">HGA08_15150</name>
</gene>
<dbReference type="AlphaFoldDB" id="A0A846Y1J6"/>
<dbReference type="InterPro" id="IPR042099">
    <property type="entry name" value="ANL_N_sf"/>
</dbReference>
<keyword evidence="3" id="KW-0276">Fatty acid metabolism</keyword>
<keyword evidence="2" id="KW-0436">Ligase</keyword>
<accession>A0A846Y1J6</accession>
<dbReference type="Gene3D" id="3.30.300.30">
    <property type="match status" value="1"/>
</dbReference>
<dbReference type="PANTHER" id="PTHR43859">
    <property type="entry name" value="ACYL-ACTIVATING ENZYME"/>
    <property type="match status" value="1"/>
</dbReference>
<name>A0A846Y1J6_9NOCA</name>
<dbReference type="PANTHER" id="PTHR43859:SF4">
    <property type="entry name" value="BUTANOATE--COA LIGASE AAE1-RELATED"/>
    <property type="match status" value="1"/>
</dbReference>
<evidence type="ECO:0000256" key="1">
    <source>
        <dbReference type="ARBA" id="ARBA00006432"/>
    </source>
</evidence>
<dbReference type="InterPro" id="IPR045851">
    <property type="entry name" value="AMP-bd_C_sf"/>
</dbReference>
<evidence type="ECO:0000259" key="6">
    <source>
        <dbReference type="Pfam" id="PF13193"/>
    </source>
</evidence>
<evidence type="ECO:0000256" key="3">
    <source>
        <dbReference type="ARBA" id="ARBA00022832"/>
    </source>
</evidence>
<evidence type="ECO:0000256" key="4">
    <source>
        <dbReference type="ARBA" id="ARBA00023098"/>
    </source>
</evidence>
<feature type="domain" description="AMP-dependent synthetase/ligase" evidence="5">
    <location>
        <begin position="15"/>
        <end position="384"/>
    </location>
</feature>
<dbReference type="EMBL" id="JAAXOP010000007">
    <property type="protein sequence ID" value="NKY51561.1"/>
    <property type="molecule type" value="Genomic_DNA"/>
</dbReference>
<dbReference type="InterPro" id="IPR025110">
    <property type="entry name" value="AMP-bd_C"/>
</dbReference>
<evidence type="ECO:0000313" key="8">
    <source>
        <dbReference type="Proteomes" id="UP000565711"/>
    </source>
</evidence>
<reference evidence="7 8" key="1">
    <citation type="submission" date="2020-04" db="EMBL/GenBank/DDBJ databases">
        <title>MicrobeNet Type strains.</title>
        <authorList>
            <person name="Nicholson A.C."/>
        </authorList>
    </citation>
    <scope>NUCLEOTIDE SEQUENCE [LARGE SCALE GENOMIC DNA]</scope>
    <source>
        <strain evidence="7 8">JCM 12354</strain>
    </source>
</reference>
<feature type="domain" description="AMP-binding enzyme C-terminal" evidence="6">
    <location>
        <begin position="434"/>
        <end position="508"/>
    </location>
</feature>
<sequence>MMANDVPLSPLSFLHRTAEIKGDDLALITDAGEQISWSGLLDRAQRLAANLRALGLGPGDRVAILAPNDAPLLEAHYGVPGAGCELVALNTRLSPPEYEDLLRRSGAKVVIADSSLVERVEQVASRLPQIRVIVTITDSDDRDGYEHWLRSVRGVSLRLPQDERAPLAINFTSGTTAGPKGAVYTHRGCYLNALSQVVATGLRADSRYLWTLPMFHCNGWCFTWAVTAVGAQHITLRKVDSARVLDLIADHGVTHLCGAPVVLGGLVEESRTRHRQFDQDVLFAVGGAPPSPAAIEAMSGMGVQILHLYGATETYGPSLVCEPRPSWSSLNAHDLSRKLSRQGVRTLSVESVRVLDERGDDVPADGGTLGEIVVRSNTVMSHYLDNPAATRAAFEGGRLHTGDLAVRHPDGYIEIHDRMKDIIISGGENISSIEVENSLLEHPAVLEAAVVARSHPRWGEVPLAFVALREDHLLTESELISWLRARIAHFKVPASVVFGELPKTATGKIRKAELRDAH</sequence>
<comment type="caution">
    <text evidence="7">The sequence shown here is derived from an EMBL/GenBank/DDBJ whole genome shotgun (WGS) entry which is preliminary data.</text>
</comment>